<gene>
    <name evidence="1" type="ORF">NG799_03080</name>
</gene>
<dbReference type="Proteomes" id="UP001525890">
    <property type="component" value="Unassembled WGS sequence"/>
</dbReference>
<evidence type="ECO:0000313" key="2">
    <source>
        <dbReference type="Proteomes" id="UP001525890"/>
    </source>
</evidence>
<protein>
    <submittedName>
        <fullName evidence="1">Uncharacterized protein</fullName>
    </submittedName>
</protein>
<dbReference type="RefSeq" id="WP_368005018.1">
    <property type="nucleotide sequence ID" value="NZ_JAMXFF010000003.1"/>
</dbReference>
<dbReference type="EMBL" id="JAMXFF010000003">
    <property type="protein sequence ID" value="MCT7965315.1"/>
    <property type="molecule type" value="Genomic_DNA"/>
</dbReference>
<comment type="caution">
    <text evidence="1">The sequence shown here is derived from an EMBL/GenBank/DDBJ whole genome shotgun (WGS) entry which is preliminary data.</text>
</comment>
<proteinExistence type="predicted"/>
<name>A0ABT2MKP1_9CYAN</name>
<keyword evidence="2" id="KW-1185">Reference proteome</keyword>
<accession>A0ABT2MKP1</accession>
<organism evidence="1 2">
    <name type="scientific">Laspinema palackyanum D2a</name>
    <dbReference type="NCBI Taxonomy" id="2953684"/>
    <lineage>
        <taxon>Bacteria</taxon>
        <taxon>Bacillati</taxon>
        <taxon>Cyanobacteriota</taxon>
        <taxon>Cyanophyceae</taxon>
        <taxon>Oscillatoriophycideae</taxon>
        <taxon>Oscillatoriales</taxon>
        <taxon>Laspinemataceae</taxon>
        <taxon>Laspinema</taxon>
        <taxon>Laspinema palackyanum</taxon>
    </lineage>
</organism>
<evidence type="ECO:0000313" key="1">
    <source>
        <dbReference type="EMBL" id="MCT7965315.1"/>
    </source>
</evidence>
<sequence>MRSRREIKASEEVAQRFPCEDFDEFKPNFEEVARQLKTGERQTVKY</sequence>
<reference evidence="1 2" key="1">
    <citation type="journal article" date="2022" name="Front. Microbiol.">
        <title>High genomic differentiation and limited gene flow indicate recent cryptic speciation within the genus Laspinema (cyanobacteria).</title>
        <authorList>
            <person name="Stanojkovic A."/>
            <person name="Skoupy S."/>
            <person name="Skaloud P."/>
            <person name="Dvorak P."/>
        </authorList>
    </citation>
    <scope>NUCLEOTIDE SEQUENCE [LARGE SCALE GENOMIC DNA]</scope>
    <source>
        <strain evidence="1 2">D2a</strain>
    </source>
</reference>